<protein>
    <submittedName>
        <fullName evidence="1">Uncharacterized protein</fullName>
    </submittedName>
</protein>
<proteinExistence type="predicted"/>
<comment type="caution">
    <text evidence="1">The sequence shown here is derived from an EMBL/GenBank/DDBJ whole genome shotgun (WGS) entry which is preliminary data.</text>
</comment>
<dbReference type="EMBL" id="UFSZ01000001">
    <property type="protein sequence ID" value="SUV16288.1"/>
    <property type="molecule type" value="Genomic_DNA"/>
</dbReference>
<dbReference type="AlphaFoldDB" id="A0AAJ4ZTJ7"/>
<gene>
    <name evidence="1" type="ORF">NCTC10338_01366</name>
</gene>
<dbReference type="RefSeq" id="WP_158694865.1">
    <property type="nucleotide sequence ID" value="NZ_BJNS01000078.1"/>
</dbReference>
<organism evidence="1 2">
    <name type="scientific">Lysinibacillus sphaericus</name>
    <name type="common">Bacillus sphaericus</name>
    <dbReference type="NCBI Taxonomy" id="1421"/>
    <lineage>
        <taxon>Bacteria</taxon>
        <taxon>Bacillati</taxon>
        <taxon>Bacillota</taxon>
        <taxon>Bacilli</taxon>
        <taxon>Bacillales</taxon>
        <taxon>Bacillaceae</taxon>
        <taxon>Lysinibacillus</taxon>
    </lineage>
</organism>
<evidence type="ECO:0000313" key="2">
    <source>
        <dbReference type="Proteomes" id="UP000255295"/>
    </source>
</evidence>
<reference evidence="1 2" key="1">
    <citation type="submission" date="2018-06" db="EMBL/GenBank/DDBJ databases">
        <authorList>
            <consortium name="Pathogen Informatics"/>
            <person name="Doyle S."/>
        </authorList>
    </citation>
    <scope>NUCLEOTIDE SEQUENCE [LARGE SCALE GENOMIC DNA]</scope>
    <source>
        <strain evidence="1 2">NCTC10338</strain>
    </source>
</reference>
<name>A0AAJ4ZTJ7_LYSSH</name>
<accession>A0AAJ4ZTJ7</accession>
<evidence type="ECO:0000313" key="1">
    <source>
        <dbReference type="EMBL" id="SUV16288.1"/>
    </source>
</evidence>
<dbReference type="Proteomes" id="UP000255295">
    <property type="component" value="Unassembled WGS sequence"/>
</dbReference>
<dbReference type="GeneID" id="48279114"/>
<sequence>MLLKFAISDVLSKKELQNLSRNTLKGYAISTHMEEYRKKVPANHSDFLQVNLV</sequence>